<comment type="caution">
    <text evidence="2">The sequence shown here is derived from an EMBL/GenBank/DDBJ whole genome shotgun (WGS) entry which is preliminary data.</text>
</comment>
<proteinExistence type="predicted"/>
<reference evidence="2 3" key="1">
    <citation type="submission" date="2020-02" db="EMBL/GenBank/DDBJ databases">
        <title>Balneolaceae bacterium YR4-1, complete genome.</title>
        <authorList>
            <person name="Li Y."/>
            <person name="Wu S."/>
        </authorList>
    </citation>
    <scope>NUCLEOTIDE SEQUENCE [LARGE SCALE GENOMIC DNA]</scope>
    <source>
        <strain evidence="2 3">YR4-1</strain>
    </source>
</reference>
<dbReference type="SUPFAM" id="SSF55909">
    <property type="entry name" value="Pentein"/>
    <property type="match status" value="1"/>
</dbReference>
<protein>
    <submittedName>
        <fullName evidence="2">Agmatine deiminase family protein</fullName>
    </submittedName>
</protein>
<keyword evidence="1" id="KW-0378">Hydrolase</keyword>
<name>A0A6M1T9D6_9BACT</name>
<dbReference type="PANTHER" id="PTHR31377">
    <property type="entry name" value="AGMATINE DEIMINASE-RELATED"/>
    <property type="match status" value="1"/>
</dbReference>
<evidence type="ECO:0000313" key="3">
    <source>
        <dbReference type="Proteomes" id="UP000473278"/>
    </source>
</evidence>
<dbReference type="Pfam" id="PF04371">
    <property type="entry name" value="PAD_porph"/>
    <property type="match status" value="1"/>
</dbReference>
<dbReference type="GO" id="GO:0004668">
    <property type="term" value="F:protein-arginine deiminase activity"/>
    <property type="evidence" value="ECO:0007669"/>
    <property type="project" value="InterPro"/>
</dbReference>
<dbReference type="GO" id="GO:0009446">
    <property type="term" value="P:putrescine biosynthetic process"/>
    <property type="evidence" value="ECO:0007669"/>
    <property type="project" value="InterPro"/>
</dbReference>
<sequence length="354" mass="40696">MKGTPRELDYHMPPEWHPHAGTQLHWPTNRETWPGERLERVERVYLDIVDALHTFEPIHLLVPDEGYREKILSLFETRSIDPKQITFHLQQVNDVWARDCGPIFISRVEKGREEFAITDWEYNAWGEKYPPYDDDNKLPKYFAEKYNLPRFEPEMVLEGGSIEVNGEGVLLTTESVLLNENRNPDLSKEEIEQKLQDYLGVAKIIWLEKGLAGDDTDGHIDDLSRFLDAGTILTMVVDDKDDINYQALERNLEILEQAKDVNGNSFSIETLPLPQTKIEGTTVDGSEFVPASYANFYIANGVVLVPTYDIRFDEMALDLFRNYFPSREIIGIPCSDLVWGQGSIHCVTQQLYGI</sequence>
<dbReference type="Gene3D" id="3.75.10.10">
    <property type="entry name" value="L-arginine/glycine Amidinotransferase, Chain A"/>
    <property type="match status" value="1"/>
</dbReference>
<evidence type="ECO:0000313" key="2">
    <source>
        <dbReference type="EMBL" id="NGP76823.1"/>
    </source>
</evidence>
<dbReference type="PANTHER" id="PTHR31377:SF0">
    <property type="entry name" value="AGMATINE DEIMINASE-RELATED"/>
    <property type="match status" value="1"/>
</dbReference>
<accession>A0A6M1T9D6</accession>
<dbReference type="RefSeq" id="WP_165141605.1">
    <property type="nucleotide sequence ID" value="NZ_JAALLT010000003.1"/>
</dbReference>
<keyword evidence="3" id="KW-1185">Reference proteome</keyword>
<gene>
    <name evidence="2" type="ORF">G3570_09280</name>
</gene>
<evidence type="ECO:0000256" key="1">
    <source>
        <dbReference type="ARBA" id="ARBA00022801"/>
    </source>
</evidence>
<dbReference type="Proteomes" id="UP000473278">
    <property type="component" value="Unassembled WGS sequence"/>
</dbReference>
<dbReference type="EMBL" id="JAALLT010000003">
    <property type="protein sequence ID" value="NGP76823.1"/>
    <property type="molecule type" value="Genomic_DNA"/>
</dbReference>
<organism evidence="2 3">
    <name type="scientific">Halalkalibaculum roseum</name>
    <dbReference type="NCBI Taxonomy" id="2709311"/>
    <lineage>
        <taxon>Bacteria</taxon>
        <taxon>Pseudomonadati</taxon>
        <taxon>Balneolota</taxon>
        <taxon>Balneolia</taxon>
        <taxon>Balneolales</taxon>
        <taxon>Balneolaceae</taxon>
        <taxon>Halalkalibaculum</taxon>
    </lineage>
</organism>
<dbReference type="GO" id="GO:0047632">
    <property type="term" value="F:agmatine deiminase activity"/>
    <property type="evidence" value="ECO:0007669"/>
    <property type="project" value="TreeGrafter"/>
</dbReference>
<dbReference type="InterPro" id="IPR007466">
    <property type="entry name" value="Peptidyl-Arg-deiminase_porph"/>
</dbReference>
<dbReference type="AlphaFoldDB" id="A0A6M1T9D6"/>